<dbReference type="Proteomes" id="UP000095380">
    <property type="component" value="Unassembled WGS sequence"/>
</dbReference>
<dbReference type="PANTHER" id="PTHR42852:SF6">
    <property type="entry name" value="THIOL:DISULFIDE INTERCHANGE PROTEIN DSBE"/>
    <property type="match status" value="1"/>
</dbReference>
<dbReference type="InterPro" id="IPR050553">
    <property type="entry name" value="Thioredoxin_ResA/DsbE_sf"/>
</dbReference>
<proteinExistence type="predicted"/>
<gene>
    <name evidence="9" type="primary">tlpA</name>
    <name evidence="9" type="ORF">ERS852408_01822</name>
</gene>
<feature type="compositionally biased region" description="Polar residues" evidence="6">
    <location>
        <begin position="54"/>
        <end position="66"/>
    </location>
</feature>
<evidence type="ECO:0000256" key="4">
    <source>
        <dbReference type="ARBA" id="ARBA00023157"/>
    </source>
</evidence>
<dbReference type="Pfam" id="PF00578">
    <property type="entry name" value="AhpC-TSA"/>
    <property type="match status" value="1"/>
</dbReference>
<evidence type="ECO:0000256" key="5">
    <source>
        <dbReference type="ARBA" id="ARBA00023284"/>
    </source>
</evidence>
<evidence type="ECO:0000256" key="2">
    <source>
        <dbReference type="ARBA" id="ARBA00022748"/>
    </source>
</evidence>
<sequence>MKKRMKKLSALCLAGMLCLGLWACSSSEDSSSGDSSGPTKSADTSEEGNKTGKSDSSSGEQETSENGFPVNMPEFSTTDMDGNKVTNDTFADYDLTVVNFWATYCNPCIDELPELAEWKKELPDNVNLIGLLVDVDEKGSDQYKLAEKIIKETGADYQHLIATEEFDDMISNLVGVPTTFFVDSTGKIIGEPFAGADVDAYKQTVEDYLNGK</sequence>
<dbReference type="InterPro" id="IPR000866">
    <property type="entry name" value="AhpC/TSA"/>
</dbReference>
<dbReference type="GO" id="GO:0016209">
    <property type="term" value="F:antioxidant activity"/>
    <property type="evidence" value="ECO:0007669"/>
    <property type="project" value="InterPro"/>
</dbReference>
<keyword evidence="7" id="KW-0732">Signal</keyword>
<feature type="signal peptide" evidence="7">
    <location>
        <begin position="1"/>
        <end position="23"/>
    </location>
</feature>
<dbReference type="Gene3D" id="3.40.30.10">
    <property type="entry name" value="Glutaredoxin"/>
    <property type="match status" value="1"/>
</dbReference>
<evidence type="ECO:0000313" key="10">
    <source>
        <dbReference type="Proteomes" id="UP000095380"/>
    </source>
</evidence>
<name>A0A174DMU6_9FIRM</name>
<dbReference type="PROSITE" id="PS51352">
    <property type="entry name" value="THIOREDOXIN_2"/>
    <property type="match status" value="1"/>
</dbReference>
<dbReference type="EMBL" id="CYYM01000009">
    <property type="protein sequence ID" value="CUO26952.1"/>
    <property type="molecule type" value="Genomic_DNA"/>
</dbReference>
<feature type="domain" description="Thioredoxin" evidence="8">
    <location>
        <begin position="66"/>
        <end position="210"/>
    </location>
</feature>
<dbReference type="GO" id="GO:0016491">
    <property type="term" value="F:oxidoreductase activity"/>
    <property type="evidence" value="ECO:0007669"/>
    <property type="project" value="InterPro"/>
</dbReference>
<dbReference type="InterPro" id="IPR013766">
    <property type="entry name" value="Thioredoxin_domain"/>
</dbReference>
<evidence type="ECO:0000256" key="1">
    <source>
        <dbReference type="ARBA" id="ARBA00004196"/>
    </source>
</evidence>
<keyword evidence="4" id="KW-1015">Disulfide bond</keyword>
<evidence type="ECO:0000259" key="8">
    <source>
        <dbReference type="PROSITE" id="PS51352"/>
    </source>
</evidence>
<evidence type="ECO:0000313" key="9">
    <source>
        <dbReference type="EMBL" id="CUO26952.1"/>
    </source>
</evidence>
<dbReference type="SUPFAM" id="SSF52833">
    <property type="entry name" value="Thioredoxin-like"/>
    <property type="match status" value="1"/>
</dbReference>
<keyword evidence="5" id="KW-0676">Redox-active center</keyword>
<keyword evidence="3" id="KW-0735">Signal-anchor</keyword>
<reference evidence="9 10" key="1">
    <citation type="submission" date="2015-09" db="EMBL/GenBank/DDBJ databases">
        <authorList>
            <consortium name="Pathogen Informatics"/>
        </authorList>
    </citation>
    <scope>NUCLEOTIDE SEQUENCE [LARGE SCALE GENOMIC DNA]</scope>
    <source>
        <strain evidence="9 10">2789STDY5608851</strain>
    </source>
</reference>
<accession>A0A174DMU6</accession>
<dbReference type="InterPro" id="IPR036249">
    <property type="entry name" value="Thioredoxin-like_sf"/>
</dbReference>
<dbReference type="RefSeq" id="WP_055194898.1">
    <property type="nucleotide sequence ID" value="NZ_CP094679.1"/>
</dbReference>
<keyword evidence="2" id="KW-0201">Cytochrome c-type biogenesis</keyword>
<keyword evidence="3" id="KW-0812">Transmembrane</keyword>
<evidence type="ECO:0000256" key="3">
    <source>
        <dbReference type="ARBA" id="ARBA00022968"/>
    </source>
</evidence>
<dbReference type="AlphaFoldDB" id="A0A174DMU6"/>
<evidence type="ECO:0000256" key="6">
    <source>
        <dbReference type="SAM" id="MobiDB-lite"/>
    </source>
</evidence>
<feature type="compositionally biased region" description="Low complexity" evidence="6">
    <location>
        <begin position="26"/>
        <end position="37"/>
    </location>
</feature>
<evidence type="ECO:0000256" key="7">
    <source>
        <dbReference type="SAM" id="SignalP"/>
    </source>
</evidence>
<protein>
    <submittedName>
        <fullName evidence="9">Cytochrome c biogenesis protein tlpA</fullName>
    </submittedName>
</protein>
<dbReference type="GO" id="GO:0017004">
    <property type="term" value="P:cytochrome complex assembly"/>
    <property type="evidence" value="ECO:0007669"/>
    <property type="project" value="UniProtKB-KW"/>
</dbReference>
<feature type="region of interest" description="Disordered" evidence="6">
    <location>
        <begin position="26"/>
        <end position="81"/>
    </location>
</feature>
<comment type="subcellular location">
    <subcellularLocation>
        <location evidence="1">Cell envelope</location>
    </subcellularLocation>
</comment>
<dbReference type="CDD" id="cd02966">
    <property type="entry name" value="TlpA_like_family"/>
    <property type="match status" value="1"/>
</dbReference>
<feature type="chain" id="PRO_5038530587" evidence="7">
    <location>
        <begin position="24"/>
        <end position="212"/>
    </location>
</feature>
<dbReference type="GO" id="GO:0030313">
    <property type="term" value="C:cell envelope"/>
    <property type="evidence" value="ECO:0007669"/>
    <property type="project" value="UniProtKB-SubCell"/>
</dbReference>
<dbReference type="PANTHER" id="PTHR42852">
    <property type="entry name" value="THIOL:DISULFIDE INTERCHANGE PROTEIN DSBE"/>
    <property type="match status" value="1"/>
</dbReference>
<organism evidence="9 10">
    <name type="scientific">Dorea longicatena</name>
    <dbReference type="NCBI Taxonomy" id="88431"/>
    <lineage>
        <taxon>Bacteria</taxon>
        <taxon>Bacillati</taxon>
        <taxon>Bacillota</taxon>
        <taxon>Clostridia</taxon>
        <taxon>Lachnospirales</taxon>
        <taxon>Lachnospiraceae</taxon>
        <taxon>Dorea</taxon>
    </lineage>
</organism>